<keyword evidence="4" id="KW-0378">Hydrolase</keyword>
<keyword evidence="5 7" id="KW-1133">Transmembrane helix</keyword>
<accession>A0ABR8D594</accession>
<evidence type="ECO:0000259" key="8">
    <source>
        <dbReference type="Pfam" id="PF01694"/>
    </source>
</evidence>
<dbReference type="Pfam" id="PF01694">
    <property type="entry name" value="Rhomboid"/>
    <property type="match status" value="1"/>
</dbReference>
<feature type="transmembrane region" description="Helical" evidence="7">
    <location>
        <begin position="15"/>
        <end position="32"/>
    </location>
</feature>
<proteinExistence type="inferred from homology"/>
<comment type="caution">
    <text evidence="9">The sequence shown here is derived from an EMBL/GenBank/DDBJ whole genome shotgun (WGS) entry which is preliminary data.</text>
</comment>
<comment type="subcellular location">
    <subcellularLocation>
        <location evidence="1">Membrane</location>
        <topology evidence="1">Multi-pass membrane protein</topology>
    </subcellularLocation>
</comment>
<name>A0ABR8D594_9NOST</name>
<dbReference type="SUPFAM" id="SSF144091">
    <property type="entry name" value="Rhomboid-like"/>
    <property type="match status" value="1"/>
</dbReference>
<dbReference type="PANTHER" id="PTHR43731">
    <property type="entry name" value="RHOMBOID PROTEASE"/>
    <property type="match status" value="1"/>
</dbReference>
<evidence type="ECO:0000256" key="6">
    <source>
        <dbReference type="ARBA" id="ARBA00023136"/>
    </source>
</evidence>
<dbReference type="Proteomes" id="UP000661112">
    <property type="component" value="Unassembled WGS sequence"/>
</dbReference>
<dbReference type="InterPro" id="IPR022764">
    <property type="entry name" value="Peptidase_S54_rhomboid_dom"/>
</dbReference>
<evidence type="ECO:0000256" key="7">
    <source>
        <dbReference type="SAM" id="Phobius"/>
    </source>
</evidence>
<reference evidence="9 10" key="1">
    <citation type="journal article" date="2020" name="ISME J.">
        <title>Comparative genomics reveals insights into cyanobacterial evolution and habitat adaptation.</title>
        <authorList>
            <person name="Chen M.Y."/>
            <person name="Teng W.K."/>
            <person name="Zhao L."/>
            <person name="Hu C.X."/>
            <person name="Zhou Y.K."/>
            <person name="Han B.P."/>
            <person name="Song L.R."/>
            <person name="Shu W.S."/>
        </authorList>
    </citation>
    <scope>NUCLEOTIDE SEQUENCE [LARGE SCALE GENOMIC DNA]</scope>
    <source>
        <strain evidence="9 10">FACHB-119</strain>
    </source>
</reference>
<keyword evidence="3 7" id="KW-0812">Transmembrane</keyword>
<feature type="transmembrane region" description="Helical" evidence="7">
    <location>
        <begin position="114"/>
        <end position="132"/>
    </location>
</feature>
<feature type="transmembrane region" description="Helical" evidence="7">
    <location>
        <begin position="82"/>
        <end position="102"/>
    </location>
</feature>
<evidence type="ECO:0000256" key="5">
    <source>
        <dbReference type="ARBA" id="ARBA00022989"/>
    </source>
</evidence>
<keyword evidence="9" id="KW-0645">Protease</keyword>
<dbReference type="EMBL" id="JACJSG010000015">
    <property type="protein sequence ID" value="MBD2501470.1"/>
    <property type="molecule type" value="Genomic_DNA"/>
</dbReference>
<dbReference type="InterPro" id="IPR050925">
    <property type="entry name" value="Rhomboid_protease_S54"/>
</dbReference>
<comment type="similarity">
    <text evidence="2">Belongs to the peptidase S54 family.</text>
</comment>
<organism evidence="9 10">
    <name type="scientific">Anabaena azotica FACHB-119</name>
    <dbReference type="NCBI Taxonomy" id="947527"/>
    <lineage>
        <taxon>Bacteria</taxon>
        <taxon>Bacillati</taxon>
        <taxon>Cyanobacteriota</taxon>
        <taxon>Cyanophyceae</taxon>
        <taxon>Nostocales</taxon>
        <taxon>Nostocaceae</taxon>
        <taxon>Anabaena</taxon>
        <taxon>Anabaena azotica</taxon>
    </lineage>
</organism>
<dbReference type="GO" id="GO:0008233">
    <property type="term" value="F:peptidase activity"/>
    <property type="evidence" value="ECO:0007669"/>
    <property type="project" value="UniProtKB-KW"/>
</dbReference>
<protein>
    <submittedName>
        <fullName evidence="9">Rhomboid family intramembrane serine protease</fullName>
    </submittedName>
</protein>
<evidence type="ECO:0000256" key="2">
    <source>
        <dbReference type="ARBA" id="ARBA00009045"/>
    </source>
</evidence>
<sequence length="231" mass="25926">MIPISDNLRFRRRPIVNYWLIGINLVIFLWEIKLEVSGELSYLINSWGLVPFQVSAAIKNALINPAAGIVVFWRLFSPLSAMFLHGSFSQILGNMLFLWVFGKGVENILGQWRYLGFYLGAGVITGLVQILVEPSLTVPLIGANGAIAAVLGAYVMHFPKVEIDSVLPLILVYIPLALPVSFYLFWWYIQQSFYGIGSLSIPPVGVNQPSLAYWMQFVAMILGAAYIRIWR</sequence>
<evidence type="ECO:0000313" key="10">
    <source>
        <dbReference type="Proteomes" id="UP000661112"/>
    </source>
</evidence>
<feature type="transmembrane region" description="Helical" evidence="7">
    <location>
        <begin position="138"/>
        <end position="158"/>
    </location>
</feature>
<dbReference type="Gene3D" id="1.20.1540.10">
    <property type="entry name" value="Rhomboid-like"/>
    <property type="match status" value="1"/>
</dbReference>
<keyword evidence="6 7" id="KW-0472">Membrane</keyword>
<dbReference type="InterPro" id="IPR035952">
    <property type="entry name" value="Rhomboid-like_sf"/>
</dbReference>
<dbReference type="RefSeq" id="WP_190472350.1">
    <property type="nucleotide sequence ID" value="NZ_JACJSG010000015.1"/>
</dbReference>
<feature type="domain" description="Peptidase S54 rhomboid" evidence="8">
    <location>
        <begin position="72"/>
        <end position="224"/>
    </location>
</feature>
<feature type="transmembrane region" description="Helical" evidence="7">
    <location>
        <begin position="170"/>
        <end position="189"/>
    </location>
</feature>
<evidence type="ECO:0000313" key="9">
    <source>
        <dbReference type="EMBL" id="MBD2501470.1"/>
    </source>
</evidence>
<keyword evidence="10" id="KW-1185">Reference proteome</keyword>
<evidence type="ECO:0000256" key="4">
    <source>
        <dbReference type="ARBA" id="ARBA00022801"/>
    </source>
</evidence>
<gene>
    <name evidence="9" type="ORF">H6G83_12810</name>
</gene>
<evidence type="ECO:0000256" key="1">
    <source>
        <dbReference type="ARBA" id="ARBA00004141"/>
    </source>
</evidence>
<evidence type="ECO:0000256" key="3">
    <source>
        <dbReference type="ARBA" id="ARBA00022692"/>
    </source>
</evidence>
<dbReference type="PANTHER" id="PTHR43731:SF14">
    <property type="entry name" value="PRESENILIN-ASSOCIATED RHOMBOID-LIKE PROTEIN, MITOCHONDRIAL"/>
    <property type="match status" value="1"/>
</dbReference>
<feature type="transmembrane region" description="Helical" evidence="7">
    <location>
        <begin position="211"/>
        <end position="230"/>
    </location>
</feature>
<dbReference type="GO" id="GO:0006508">
    <property type="term" value="P:proteolysis"/>
    <property type="evidence" value="ECO:0007669"/>
    <property type="project" value="UniProtKB-KW"/>
</dbReference>